<comment type="caution">
    <text evidence="14">The sequence shown here is derived from an EMBL/GenBank/DDBJ whole genome shotgun (WGS) entry which is preliminary data.</text>
</comment>
<dbReference type="Pfam" id="PF23486">
    <property type="entry name" value="Ig_TMEM132_5th"/>
    <property type="match status" value="1"/>
</dbReference>
<dbReference type="Pfam" id="PF16070">
    <property type="entry name" value="Ig_TMEM132_4th"/>
    <property type="match status" value="1"/>
</dbReference>
<feature type="compositionally biased region" description="Polar residues" evidence="6">
    <location>
        <begin position="1021"/>
        <end position="1032"/>
    </location>
</feature>
<dbReference type="OrthoDB" id="10026202at2759"/>
<keyword evidence="15" id="KW-1185">Reference proteome</keyword>
<evidence type="ECO:0008006" key="16">
    <source>
        <dbReference type="Google" id="ProtNLM"/>
    </source>
</evidence>
<dbReference type="Pfam" id="PF23039">
    <property type="entry name" value="TMEM132_3rd"/>
    <property type="match status" value="1"/>
</dbReference>
<evidence type="ECO:0000256" key="8">
    <source>
        <dbReference type="SAM" id="SignalP"/>
    </source>
</evidence>
<feature type="domain" description="Transmembrane protein TMEM132 sixth" evidence="13">
    <location>
        <begin position="652"/>
        <end position="766"/>
    </location>
</feature>
<dbReference type="InterPro" id="IPR026307">
    <property type="entry name" value="TMEM132"/>
</dbReference>
<evidence type="ECO:0000256" key="7">
    <source>
        <dbReference type="SAM" id="Phobius"/>
    </source>
</evidence>
<evidence type="ECO:0000313" key="14">
    <source>
        <dbReference type="EMBL" id="CAH1801046.1"/>
    </source>
</evidence>
<accession>A0A8S4Q5E6</accession>
<dbReference type="PANTHER" id="PTHR13388:SF11">
    <property type="entry name" value="DETONATOR, ISOFORM E"/>
    <property type="match status" value="1"/>
</dbReference>
<dbReference type="Proteomes" id="UP000749559">
    <property type="component" value="Unassembled WGS sequence"/>
</dbReference>
<evidence type="ECO:0000256" key="1">
    <source>
        <dbReference type="ARBA" id="ARBA00004479"/>
    </source>
</evidence>
<dbReference type="InterPro" id="IPR055424">
    <property type="entry name" value="Ig_TMEM132_6th"/>
</dbReference>
<dbReference type="AlphaFoldDB" id="A0A8S4Q5E6"/>
<dbReference type="Pfam" id="PF15706">
    <property type="entry name" value="TMEM132_C"/>
    <property type="match status" value="1"/>
</dbReference>
<comment type="subcellular location">
    <subcellularLocation>
        <location evidence="1">Membrane</location>
        <topology evidence="1">Single-pass type I membrane protein</topology>
    </subcellularLocation>
</comment>
<comment type="similarity">
    <text evidence="2">Belongs to the TMEM132 family.</text>
</comment>
<evidence type="ECO:0000259" key="11">
    <source>
        <dbReference type="Pfam" id="PF23039"/>
    </source>
</evidence>
<name>A0A8S4Q5E6_OWEFU</name>
<keyword evidence="3 7" id="KW-0812">Transmembrane</keyword>
<gene>
    <name evidence="14" type="ORF">OFUS_LOCUS24870</name>
</gene>
<evidence type="ECO:0000259" key="10">
    <source>
        <dbReference type="Pfam" id="PF16070"/>
    </source>
</evidence>
<feature type="region of interest" description="Disordered" evidence="6">
    <location>
        <begin position="952"/>
        <end position="1050"/>
    </location>
</feature>
<keyword evidence="4 7" id="KW-1133">Transmembrane helix</keyword>
<protein>
    <recommendedName>
        <fullName evidence="16">Transmembrane protein 132E</fullName>
    </recommendedName>
</protein>
<evidence type="ECO:0000256" key="6">
    <source>
        <dbReference type="SAM" id="MobiDB-lite"/>
    </source>
</evidence>
<evidence type="ECO:0000256" key="3">
    <source>
        <dbReference type="ARBA" id="ARBA00022692"/>
    </source>
</evidence>
<feature type="domain" description="Transmembrane protein TMEM132 C-terminal" evidence="9">
    <location>
        <begin position="861"/>
        <end position="931"/>
    </location>
</feature>
<feature type="domain" description="Transmembrane protein family 132 fourth" evidence="10">
    <location>
        <begin position="407"/>
        <end position="502"/>
    </location>
</feature>
<keyword evidence="5 7" id="KW-0472">Membrane</keyword>
<dbReference type="InterPro" id="IPR031437">
    <property type="entry name" value="Ig_TMEM132_4th"/>
</dbReference>
<dbReference type="Pfam" id="PF23487">
    <property type="entry name" value="Ig_TMEM132_6th"/>
    <property type="match status" value="1"/>
</dbReference>
<feature type="chain" id="PRO_5035919188" description="Transmembrane protein 132E" evidence="8">
    <location>
        <begin position="25"/>
        <end position="1080"/>
    </location>
</feature>
<evidence type="ECO:0000256" key="4">
    <source>
        <dbReference type="ARBA" id="ARBA00022989"/>
    </source>
</evidence>
<feature type="compositionally biased region" description="Polar residues" evidence="6">
    <location>
        <begin position="971"/>
        <end position="987"/>
    </location>
</feature>
<feature type="domain" description="Transmembrane protein TMEM132 cohesin-like" evidence="11">
    <location>
        <begin position="260"/>
        <end position="384"/>
    </location>
</feature>
<evidence type="ECO:0000259" key="9">
    <source>
        <dbReference type="Pfam" id="PF15706"/>
    </source>
</evidence>
<evidence type="ECO:0000259" key="13">
    <source>
        <dbReference type="Pfam" id="PF23487"/>
    </source>
</evidence>
<sequence>MPNMGAQIWIYGLILAILCSSGYSTRMQVQMDPFNAAYFLWTPKTTKTGHAKTQLDETFVVMNPQDSNKISVNYGPFSDTKTITPNLVANNYSNVLHNVKLEGIDISAHLLQETITRDSSEIQVLFHAGQIQDNNSEKSSKGSYSKKRPMYYQEIEQKWCLHMYVLLDTQELASSCILSSFTGTCMGSVTLPSEWWQGLSIHPKADIYYSAYSIKENLECSTATNSIVPDKTNDREVTRYFVSSVPMVTGAPIFDERKEDQHILVYIPRQVFHPGTRFKVPVKLQAESDLQLFVVRAKARNGLKIVGVETSQPDKWKVRLQDMTRQQKNAMVTAYVKDEMTYIKRDRIQDVFEWTFEVDDDVTSNEHGRITFTIEYEMSQNMKEHYGTAATRLVAKILIQHDDTYTILPVVKKNEFLNTAVLTGRVVAYPMKVYSISQTGIITDITTATMCHSQDEHVLKVDQSCRHIFLDGTETMGASNVSVIAKYHGHTHFLRFKVWMPEFPLQIEISDSKLSQVKGWKSPNQPRNRQKRGVDFGLLTYPLLGEQPTFEKPQFSCHLRFQQTTPEVYARFYLPDAISPDRKSYFFNKKAYFRVTDMVRERMRVADTHIAALKDKIIMGKKPGRTEIQVLSRDGRVIGARELRVGNDKVMIDRLEINMVTGISLAVEESHDLPGAVVAKVHREHTLSHKNQEAFLEVSILFTDGTLLSLSQVDSLDYFVDQLSLNHHVITFGPMFSSDMPRIIALGQGKGELIKITLELGDTCHKKKSKSLATSYVHIDVDFSETSERGAVQNIDNRPSDRYEVRHKPEKEEDPIKEVKPSSPDKSKPKGKGVKEGSQDISLKELDLGGLPKSPIEDPGVAHQQVLQSPVSPTPLEIGMYVLLAIFCVAILVFLANCMIFVVRYRRKRMPREASESVSQAPDWVWIGSQTLERNAINTHPVQTLVPEEDFNGNNMGNGNGGQLRGRPVSGCSSAPSNRNSQISTYKGSECSIRITANPLGDGHSTQSSDKSSGSGDASMATASPTPSQNSRRSLRITHNPLPEENGNLTDSEFEWDYERMGLNYNQLMDYFDNLKESTA</sequence>
<dbReference type="EMBL" id="CAIIXF020000012">
    <property type="protein sequence ID" value="CAH1801046.1"/>
    <property type="molecule type" value="Genomic_DNA"/>
</dbReference>
<dbReference type="InterPro" id="IPR055423">
    <property type="entry name" value="Ig_TMEM132_5th"/>
</dbReference>
<dbReference type="InterPro" id="IPR055421">
    <property type="entry name" value="TMEM132_3rd"/>
</dbReference>
<feature type="signal peptide" evidence="8">
    <location>
        <begin position="1"/>
        <end position="24"/>
    </location>
</feature>
<organism evidence="14 15">
    <name type="scientific">Owenia fusiformis</name>
    <name type="common">Polychaete worm</name>
    <dbReference type="NCBI Taxonomy" id="6347"/>
    <lineage>
        <taxon>Eukaryota</taxon>
        <taxon>Metazoa</taxon>
        <taxon>Spiralia</taxon>
        <taxon>Lophotrochozoa</taxon>
        <taxon>Annelida</taxon>
        <taxon>Polychaeta</taxon>
        <taxon>Sedentaria</taxon>
        <taxon>Canalipalpata</taxon>
        <taxon>Sabellida</taxon>
        <taxon>Oweniida</taxon>
        <taxon>Oweniidae</taxon>
        <taxon>Owenia</taxon>
    </lineage>
</organism>
<proteinExistence type="inferred from homology"/>
<feature type="region of interest" description="Disordered" evidence="6">
    <location>
        <begin position="790"/>
        <end position="839"/>
    </location>
</feature>
<evidence type="ECO:0000313" key="15">
    <source>
        <dbReference type="Proteomes" id="UP000749559"/>
    </source>
</evidence>
<feature type="domain" description="Transmembrane protein TMEM132 fifth" evidence="12">
    <location>
        <begin position="506"/>
        <end position="650"/>
    </location>
</feature>
<keyword evidence="8" id="KW-0732">Signal</keyword>
<evidence type="ECO:0000256" key="2">
    <source>
        <dbReference type="ARBA" id="ARBA00006166"/>
    </source>
</evidence>
<evidence type="ECO:0000259" key="12">
    <source>
        <dbReference type="Pfam" id="PF23486"/>
    </source>
</evidence>
<feature type="transmembrane region" description="Helical" evidence="7">
    <location>
        <begin position="878"/>
        <end position="903"/>
    </location>
</feature>
<dbReference type="GO" id="GO:0016020">
    <property type="term" value="C:membrane"/>
    <property type="evidence" value="ECO:0007669"/>
    <property type="project" value="UniProtKB-SubCell"/>
</dbReference>
<reference evidence="14" key="1">
    <citation type="submission" date="2022-03" db="EMBL/GenBank/DDBJ databases">
        <authorList>
            <person name="Martin C."/>
        </authorList>
    </citation>
    <scope>NUCLEOTIDE SEQUENCE</scope>
</reference>
<evidence type="ECO:0000256" key="5">
    <source>
        <dbReference type="ARBA" id="ARBA00023136"/>
    </source>
</evidence>
<dbReference type="PANTHER" id="PTHR13388">
    <property type="entry name" value="DETONATOR, ISOFORM E"/>
    <property type="match status" value="1"/>
</dbReference>
<dbReference type="InterPro" id="IPR031436">
    <property type="entry name" value="TMEM132_C"/>
</dbReference>
<feature type="compositionally biased region" description="Low complexity" evidence="6">
    <location>
        <begin position="1002"/>
        <end position="1019"/>
    </location>
</feature>
<feature type="compositionally biased region" description="Basic and acidic residues" evidence="6">
    <location>
        <begin position="798"/>
        <end position="839"/>
    </location>
</feature>